<reference evidence="2" key="2">
    <citation type="submission" date="2021-02" db="EMBL/GenBank/DDBJ databases">
        <authorList>
            <person name="Kimball J.A."/>
            <person name="Haas M.W."/>
            <person name="Macchietto M."/>
            <person name="Kono T."/>
            <person name="Duquette J."/>
            <person name="Shao M."/>
        </authorList>
    </citation>
    <scope>NUCLEOTIDE SEQUENCE</scope>
    <source>
        <tissue evidence="2">Fresh leaf tissue</tissue>
    </source>
</reference>
<evidence type="ECO:0000313" key="3">
    <source>
        <dbReference type="Proteomes" id="UP000729402"/>
    </source>
</evidence>
<dbReference type="EMBL" id="JAAALK010000289">
    <property type="protein sequence ID" value="KAG8050449.1"/>
    <property type="molecule type" value="Genomic_DNA"/>
</dbReference>
<proteinExistence type="predicted"/>
<organism evidence="2 3">
    <name type="scientific">Zizania palustris</name>
    <name type="common">Northern wild rice</name>
    <dbReference type="NCBI Taxonomy" id="103762"/>
    <lineage>
        <taxon>Eukaryota</taxon>
        <taxon>Viridiplantae</taxon>
        <taxon>Streptophyta</taxon>
        <taxon>Embryophyta</taxon>
        <taxon>Tracheophyta</taxon>
        <taxon>Spermatophyta</taxon>
        <taxon>Magnoliopsida</taxon>
        <taxon>Liliopsida</taxon>
        <taxon>Poales</taxon>
        <taxon>Poaceae</taxon>
        <taxon>BOP clade</taxon>
        <taxon>Oryzoideae</taxon>
        <taxon>Oryzeae</taxon>
        <taxon>Zizaniinae</taxon>
        <taxon>Zizania</taxon>
    </lineage>
</organism>
<keyword evidence="3" id="KW-1185">Reference proteome</keyword>
<feature type="region of interest" description="Disordered" evidence="1">
    <location>
        <begin position="1"/>
        <end position="40"/>
    </location>
</feature>
<protein>
    <submittedName>
        <fullName evidence="2">Uncharacterized protein</fullName>
    </submittedName>
</protein>
<reference evidence="2" key="1">
    <citation type="journal article" date="2021" name="bioRxiv">
        <title>Whole Genome Assembly and Annotation of Northern Wild Rice, Zizania palustris L., Supports a Whole Genome Duplication in the Zizania Genus.</title>
        <authorList>
            <person name="Haas M."/>
            <person name="Kono T."/>
            <person name="Macchietto M."/>
            <person name="Millas R."/>
            <person name="McGilp L."/>
            <person name="Shao M."/>
            <person name="Duquette J."/>
            <person name="Hirsch C.N."/>
            <person name="Kimball J."/>
        </authorList>
    </citation>
    <scope>NUCLEOTIDE SEQUENCE</scope>
    <source>
        <tissue evidence="2">Fresh leaf tissue</tissue>
    </source>
</reference>
<comment type="caution">
    <text evidence="2">The sequence shown here is derived from an EMBL/GenBank/DDBJ whole genome shotgun (WGS) entry which is preliminary data.</text>
</comment>
<dbReference type="Proteomes" id="UP000729402">
    <property type="component" value="Unassembled WGS sequence"/>
</dbReference>
<gene>
    <name evidence="2" type="ORF">GUJ93_ZPchr0009g1796</name>
</gene>
<name>A0A8J5VMQ0_ZIZPA</name>
<dbReference type="AlphaFoldDB" id="A0A8J5VMQ0"/>
<accession>A0A8J5VMQ0</accession>
<evidence type="ECO:0000313" key="2">
    <source>
        <dbReference type="EMBL" id="KAG8050449.1"/>
    </source>
</evidence>
<sequence>MERKKWSKLACQQHSPFPPTTAGQRAAAAPPPPRGGLPLPLLQAKRACPHRQNSSSSRSLRFLGPRFDGCIKAEANSQPGGTHQAIRRQVAISALVGGAAFACLLPSVSMSPLPGAAARKVARLWQRGRLMRGRRHGDIRCCPYSS</sequence>
<evidence type="ECO:0000256" key="1">
    <source>
        <dbReference type="SAM" id="MobiDB-lite"/>
    </source>
</evidence>